<evidence type="ECO:0000256" key="4">
    <source>
        <dbReference type="ARBA" id="ARBA00011245"/>
    </source>
</evidence>
<name>A0A1G2Q357_9BACT</name>
<comment type="similarity">
    <text evidence="3">Belongs to the FPG family.</text>
</comment>
<dbReference type="InterPro" id="IPR020629">
    <property type="entry name" value="FPG_Glyclase"/>
</dbReference>
<evidence type="ECO:0000256" key="5">
    <source>
        <dbReference type="ARBA" id="ARBA00022723"/>
    </source>
</evidence>
<comment type="caution">
    <text evidence="19">The sequence shown here is derived from an EMBL/GenBank/DDBJ whole genome shotgun (WGS) entry which is preliminary data.</text>
</comment>
<dbReference type="Pfam" id="PF06827">
    <property type="entry name" value="zf-FPG_IleRS"/>
    <property type="match status" value="1"/>
</dbReference>
<protein>
    <submittedName>
        <fullName evidence="19">DNA-formamidopyrimidine glycosylase</fullName>
    </submittedName>
</protein>
<dbReference type="EMBL" id="MHTC01000030">
    <property type="protein sequence ID" value="OHA55008.1"/>
    <property type="molecule type" value="Genomic_DNA"/>
</dbReference>
<feature type="domain" description="Formamidopyrimidine-DNA glycosylase catalytic" evidence="18">
    <location>
        <begin position="2"/>
        <end position="128"/>
    </location>
</feature>
<dbReference type="PROSITE" id="PS01242">
    <property type="entry name" value="ZF_FPG_1"/>
    <property type="match status" value="1"/>
</dbReference>
<dbReference type="InterPro" id="IPR012319">
    <property type="entry name" value="FPG_cat"/>
</dbReference>
<gene>
    <name evidence="19" type="ORF">A2388_00240</name>
</gene>
<comment type="catalytic activity">
    <reaction evidence="15">
        <text>2'-deoxyribonucleotide-(2'-deoxyribose 5'-phosphate)-2'-deoxyribonucleotide-DNA = a 3'-end 2'-deoxyribonucleotide-(2,3-dehydro-2,3-deoxyribose 5'-phosphate)-DNA + a 5'-end 5'-phospho-2'-deoxyribonucleoside-DNA + H(+)</text>
        <dbReference type="Rhea" id="RHEA:66592"/>
        <dbReference type="Rhea" id="RHEA-COMP:13180"/>
        <dbReference type="Rhea" id="RHEA-COMP:16897"/>
        <dbReference type="Rhea" id="RHEA-COMP:17067"/>
        <dbReference type="ChEBI" id="CHEBI:15378"/>
        <dbReference type="ChEBI" id="CHEBI:136412"/>
        <dbReference type="ChEBI" id="CHEBI:157695"/>
        <dbReference type="ChEBI" id="CHEBI:167181"/>
        <dbReference type="EC" id="4.2.99.18"/>
    </reaction>
</comment>
<accession>A0A1G2Q357</accession>
<evidence type="ECO:0000256" key="7">
    <source>
        <dbReference type="ARBA" id="ARBA00022771"/>
    </source>
</evidence>
<keyword evidence="7 16" id="KW-0863">Zinc-finger</keyword>
<keyword evidence="10" id="KW-0238">DNA-binding</keyword>
<dbReference type="PANTHER" id="PTHR22993">
    <property type="entry name" value="FORMAMIDOPYRIMIDINE-DNA GLYCOSYLASE"/>
    <property type="match status" value="1"/>
</dbReference>
<evidence type="ECO:0000256" key="1">
    <source>
        <dbReference type="ARBA" id="ARBA00001668"/>
    </source>
</evidence>
<dbReference type="InterPro" id="IPR000214">
    <property type="entry name" value="Znf_DNA_glyclase/AP_lyase"/>
</dbReference>
<evidence type="ECO:0000256" key="8">
    <source>
        <dbReference type="ARBA" id="ARBA00022801"/>
    </source>
</evidence>
<dbReference type="InterPro" id="IPR015886">
    <property type="entry name" value="H2TH_FPG"/>
</dbReference>
<proteinExistence type="inferred from homology"/>
<keyword evidence="12" id="KW-0456">Lyase</keyword>
<dbReference type="AlphaFoldDB" id="A0A1G2Q357"/>
<evidence type="ECO:0000313" key="20">
    <source>
        <dbReference type="Proteomes" id="UP000177575"/>
    </source>
</evidence>
<keyword evidence="6" id="KW-0227">DNA damage</keyword>
<reference evidence="19 20" key="1">
    <citation type="journal article" date="2016" name="Nat. Commun.">
        <title>Thousands of microbial genomes shed light on interconnected biogeochemical processes in an aquifer system.</title>
        <authorList>
            <person name="Anantharaman K."/>
            <person name="Brown C.T."/>
            <person name="Hug L.A."/>
            <person name="Sharon I."/>
            <person name="Castelle C.J."/>
            <person name="Probst A.J."/>
            <person name="Thomas B.C."/>
            <person name="Singh A."/>
            <person name="Wilkins M.J."/>
            <person name="Karaoz U."/>
            <person name="Brodie E.L."/>
            <person name="Williams K.H."/>
            <person name="Hubbard S.S."/>
            <person name="Banfield J.F."/>
        </authorList>
    </citation>
    <scope>NUCLEOTIDE SEQUENCE [LARGE SCALE GENOMIC DNA]</scope>
</reference>
<evidence type="ECO:0000256" key="12">
    <source>
        <dbReference type="ARBA" id="ARBA00023239"/>
    </source>
</evidence>
<sequence>MPELPEVETIRRDLARVLIGQKVVDFKADKPRLLRSPLKLYKTKLVGATILSVKRRAKLLLFELSSDYVLIIHLKMTGQLVWRSQVGKVRSGGHPIQGVDQVPNKFTYITLKLSSGGKLFFNDVRQFGYWQLIPKRDLLRQLQHYGPEPLARNFSLNEFSRLLGRHANTTIKSALLNQTVVAGLGNIYVDETLFAARVRPIRKVSSLKNKETMAIHQAIIKILKKAVAARGTSFNTYVDAKGRSGSYWRVRYVYGRPGQKCLKCGQVIKRTIIAGRGTHYCASCQK</sequence>
<dbReference type="Pfam" id="PF06831">
    <property type="entry name" value="H2TH"/>
    <property type="match status" value="1"/>
</dbReference>
<dbReference type="SUPFAM" id="SSF46946">
    <property type="entry name" value="S13-like H2TH domain"/>
    <property type="match status" value="1"/>
</dbReference>
<dbReference type="GO" id="GO:0003684">
    <property type="term" value="F:damaged DNA binding"/>
    <property type="evidence" value="ECO:0007669"/>
    <property type="project" value="InterPro"/>
</dbReference>
<keyword evidence="13" id="KW-0511">Multifunctional enzyme</keyword>
<dbReference type="GO" id="GO:0034039">
    <property type="term" value="F:8-oxo-7,8-dihydroguanine DNA N-glycosylase activity"/>
    <property type="evidence" value="ECO:0007669"/>
    <property type="project" value="TreeGrafter"/>
</dbReference>
<comment type="subunit">
    <text evidence="4">Monomer.</text>
</comment>
<dbReference type="PANTHER" id="PTHR22993:SF9">
    <property type="entry name" value="FORMAMIDOPYRIMIDINE-DNA GLYCOSYLASE"/>
    <property type="match status" value="1"/>
</dbReference>
<evidence type="ECO:0000259" key="18">
    <source>
        <dbReference type="PROSITE" id="PS51068"/>
    </source>
</evidence>
<dbReference type="Proteomes" id="UP000177575">
    <property type="component" value="Unassembled WGS sequence"/>
</dbReference>
<evidence type="ECO:0000256" key="6">
    <source>
        <dbReference type="ARBA" id="ARBA00022763"/>
    </source>
</evidence>
<feature type="domain" description="FPG-type" evidence="17">
    <location>
        <begin position="252"/>
        <end position="286"/>
    </location>
</feature>
<evidence type="ECO:0000256" key="15">
    <source>
        <dbReference type="ARBA" id="ARBA00044632"/>
    </source>
</evidence>
<evidence type="ECO:0000256" key="2">
    <source>
        <dbReference type="ARBA" id="ARBA00001947"/>
    </source>
</evidence>
<dbReference type="SUPFAM" id="SSF81624">
    <property type="entry name" value="N-terminal domain of MutM-like DNA repair proteins"/>
    <property type="match status" value="1"/>
</dbReference>
<dbReference type="SMART" id="SM01232">
    <property type="entry name" value="H2TH"/>
    <property type="match status" value="1"/>
</dbReference>
<dbReference type="GO" id="GO:0008270">
    <property type="term" value="F:zinc ion binding"/>
    <property type="evidence" value="ECO:0007669"/>
    <property type="project" value="UniProtKB-KW"/>
</dbReference>
<evidence type="ECO:0000256" key="9">
    <source>
        <dbReference type="ARBA" id="ARBA00022833"/>
    </source>
</evidence>
<dbReference type="InterPro" id="IPR010663">
    <property type="entry name" value="Znf_FPG/IleRS"/>
</dbReference>
<dbReference type="CDD" id="cd08966">
    <property type="entry name" value="EcFpg-like_N"/>
    <property type="match status" value="1"/>
</dbReference>
<comment type="catalytic activity">
    <reaction evidence="1">
        <text>Hydrolysis of DNA containing ring-opened 7-methylguanine residues, releasing 2,6-diamino-4-hydroxy-5-(N-methyl)formamidopyrimidine.</text>
        <dbReference type="EC" id="3.2.2.23"/>
    </reaction>
</comment>
<keyword evidence="5" id="KW-0479">Metal-binding</keyword>
<evidence type="ECO:0000259" key="17">
    <source>
        <dbReference type="PROSITE" id="PS51066"/>
    </source>
</evidence>
<dbReference type="FunFam" id="1.10.8.50:FF:000003">
    <property type="entry name" value="Formamidopyrimidine-DNA glycosylase"/>
    <property type="match status" value="1"/>
</dbReference>
<evidence type="ECO:0000256" key="13">
    <source>
        <dbReference type="ARBA" id="ARBA00023268"/>
    </source>
</evidence>
<keyword evidence="9" id="KW-0862">Zinc</keyword>
<comment type="cofactor">
    <cofactor evidence="2">
        <name>Zn(2+)</name>
        <dbReference type="ChEBI" id="CHEBI:29105"/>
    </cofactor>
</comment>
<evidence type="ECO:0000256" key="10">
    <source>
        <dbReference type="ARBA" id="ARBA00023125"/>
    </source>
</evidence>
<dbReference type="SMART" id="SM00898">
    <property type="entry name" value="Fapy_DNA_glyco"/>
    <property type="match status" value="1"/>
</dbReference>
<dbReference type="GO" id="GO:0140078">
    <property type="term" value="F:class I DNA-(apurinic or apyrimidinic site) endonuclease activity"/>
    <property type="evidence" value="ECO:0007669"/>
    <property type="project" value="UniProtKB-EC"/>
</dbReference>
<dbReference type="GO" id="GO:0006284">
    <property type="term" value="P:base-excision repair"/>
    <property type="evidence" value="ECO:0007669"/>
    <property type="project" value="InterPro"/>
</dbReference>
<evidence type="ECO:0000256" key="3">
    <source>
        <dbReference type="ARBA" id="ARBA00009409"/>
    </source>
</evidence>
<organism evidence="19 20">
    <name type="scientific">Candidatus Veblenbacteria bacterium RIFOXYB1_FULL_43_13</name>
    <dbReference type="NCBI Taxonomy" id="1802426"/>
    <lineage>
        <taxon>Bacteria</taxon>
        <taxon>Candidatus Vebleniibacteriota</taxon>
    </lineage>
</organism>
<keyword evidence="14" id="KW-0326">Glycosidase</keyword>
<dbReference type="SUPFAM" id="SSF57716">
    <property type="entry name" value="Glucocorticoid receptor-like (DNA-binding domain)"/>
    <property type="match status" value="1"/>
</dbReference>
<dbReference type="Gene3D" id="3.20.190.10">
    <property type="entry name" value="MutM-like, N-terminal"/>
    <property type="match status" value="1"/>
</dbReference>
<keyword evidence="8" id="KW-0378">Hydrolase</keyword>
<evidence type="ECO:0000256" key="16">
    <source>
        <dbReference type="PROSITE-ProRule" id="PRU00391"/>
    </source>
</evidence>
<dbReference type="NCBIfam" id="TIGR00577">
    <property type="entry name" value="fpg"/>
    <property type="match status" value="1"/>
</dbReference>
<dbReference type="PROSITE" id="PS51068">
    <property type="entry name" value="FPG_CAT"/>
    <property type="match status" value="1"/>
</dbReference>
<keyword evidence="11" id="KW-0234">DNA repair</keyword>
<evidence type="ECO:0000256" key="14">
    <source>
        <dbReference type="ARBA" id="ARBA00023295"/>
    </source>
</evidence>
<dbReference type="InterPro" id="IPR035937">
    <property type="entry name" value="FPG_N"/>
</dbReference>
<evidence type="ECO:0000256" key="11">
    <source>
        <dbReference type="ARBA" id="ARBA00023204"/>
    </source>
</evidence>
<dbReference type="PROSITE" id="PS51066">
    <property type="entry name" value="ZF_FPG_2"/>
    <property type="match status" value="1"/>
</dbReference>
<dbReference type="InterPro" id="IPR015887">
    <property type="entry name" value="DNA_glyclase_Znf_dom_DNA_BS"/>
</dbReference>
<dbReference type="Pfam" id="PF01149">
    <property type="entry name" value="Fapy_DNA_glyco"/>
    <property type="match status" value="1"/>
</dbReference>
<evidence type="ECO:0000313" key="19">
    <source>
        <dbReference type="EMBL" id="OHA55008.1"/>
    </source>
</evidence>
<dbReference type="Gene3D" id="1.10.8.50">
    <property type="match status" value="1"/>
</dbReference>
<dbReference type="NCBIfam" id="NF002211">
    <property type="entry name" value="PRK01103.1"/>
    <property type="match status" value="1"/>
</dbReference>
<dbReference type="InterPro" id="IPR010979">
    <property type="entry name" value="Ribosomal_uS13-like_H2TH"/>
</dbReference>